<evidence type="ECO:0000256" key="3">
    <source>
        <dbReference type="ARBA" id="ARBA00022692"/>
    </source>
</evidence>
<feature type="transmembrane region" description="Helical" evidence="6">
    <location>
        <begin position="111"/>
        <end position="132"/>
    </location>
</feature>
<feature type="transmembrane region" description="Helical" evidence="6">
    <location>
        <begin position="21"/>
        <end position="42"/>
    </location>
</feature>
<reference evidence="8 9" key="1">
    <citation type="submission" date="2021-07" db="EMBL/GenBank/DDBJ databases">
        <title>Genomic diversity and antimicrobial resistance of Prevotella spp. isolated from chronic lung disease airways.</title>
        <authorList>
            <person name="Webb K.A."/>
            <person name="Olagoke O.S."/>
            <person name="Baird T."/>
            <person name="Neill J."/>
            <person name="Pham A."/>
            <person name="Wells T.J."/>
            <person name="Ramsay K.A."/>
            <person name="Bell S.C."/>
            <person name="Sarovich D.S."/>
            <person name="Price E.P."/>
        </authorList>
    </citation>
    <scope>NUCLEOTIDE SEQUENCE [LARGE SCALE GENOMIC DNA]</scope>
    <source>
        <strain evidence="8 9">SCHI0011.S.12</strain>
    </source>
</reference>
<feature type="domain" description="GtrA/DPMS transmembrane" evidence="7">
    <location>
        <begin position="23"/>
        <end position="131"/>
    </location>
</feature>
<evidence type="ECO:0000256" key="5">
    <source>
        <dbReference type="ARBA" id="ARBA00023136"/>
    </source>
</evidence>
<organism evidence="8 9">
    <name type="scientific">Hoylesella nanceiensis</name>
    <dbReference type="NCBI Taxonomy" id="425941"/>
    <lineage>
        <taxon>Bacteria</taxon>
        <taxon>Pseudomonadati</taxon>
        <taxon>Bacteroidota</taxon>
        <taxon>Bacteroidia</taxon>
        <taxon>Bacteroidales</taxon>
        <taxon>Prevotellaceae</taxon>
        <taxon>Hoylesella</taxon>
    </lineage>
</organism>
<evidence type="ECO:0000313" key="9">
    <source>
        <dbReference type="Proteomes" id="UP000788426"/>
    </source>
</evidence>
<comment type="subcellular location">
    <subcellularLocation>
        <location evidence="1">Membrane</location>
        <topology evidence="1">Multi-pass membrane protein</topology>
    </subcellularLocation>
</comment>
<dbReference type="Pfam" id="PF04138">
    <property type="entry name" value="GtrA_DPMS_TM"/>
    <property type="match status" value="1"/>
</dbReference>
<dbReference type="RefSeq" id="WP_219480828.1">
    <property type="nucleotide sequence ID" value="NZ_CAUTEZ010000002.1"/>
</dbReference>
<dbReference type="Proteomes" id="UP000788426">
    <property type="component" value="Unassembled WGS sequence"/>
</dbReference>
<keyword evidence="4 6" id="KW-1133">Transmembrane helix</keyword>
<evidence type="ECO:0000259" key="7">
    <source>
        <dbReference type="Pfam" id="PF04138"/>
    </source>
</evidence>
<comment type="similarity">
    <text evidence="2">Belongs to the GtrA family.</text>
</comment>
<evidence type="ECO:0000256" key="6">
    <source>
        <dbReference type="SAM" id="Phobius"/>
    </source>
</evidence>
<evidence type="ECO:0000313" key="8">
    <source>
        <dbReference type="EMBL" id="MBW4769190.1"/>
    </source>
</evidence>
<accession>A0ABS6YC95</accession>
<evidence type="ECO:0000256" key="2">
    <source>
        <dbReference type="ARBA" id="ARBA00009399"/>
    </source>
</evidence>
<keyword evidence="9" id="KW-1185">Reference proteome</keyword>
<gene>
    <name evidence="8" type="ORF">KZO38_05380</name>
</gene>
<dbReference type="PANTHER" id="PTHR38459">
    <property type="entry name" value="PROPHAGE BACTOPRENOL-LINKED GLUCOSE TRANSLOCASE HOMOLOG"/>
    <property type="match status" value="1"/>
</dbReference>
<sequence>MRIFNIINHLEPNKRKALAEMLRFVLVGGTATVLQYAIYIVALKVMNHNLALTLGYGISFIFNFFASTYFTFKVKANARRGMGFALSHVVNYFMQLGVLNAFLYIGVPQKLAPLPMFAVCVPINFILVRFFLTKK</sequence>
<feature type="transmembrane region" description="Helical" evidence="6">
    <location>
        <begin position="84"/>
        <end position="105"/>
    </location>
</feature>
<dbReference type="EMBL" id="JAHXCT010000003">
    <property type="protein sequence ID" value="MBW4769190.1"/>
    <property type="molecule type" value="Genomic_DNA"/>
</dbReference>
<evidence type="ECO:0000256" key="1">
    <source>
        <dbReference type="ARBA" id="ARBA00004141"/>
    </source>
</evidence>
<protein>
    <submittedName>
        <fullName evidence="8">GtrA family protein</fullName>
    </submittedName>
</protein>
<dbReference type="InterPro" id="IPR051401">
    <property type="entry name" value="GtrA_CellWall_Glycosyl"/>
</dbReference>
<feature type="transmembrane region" description="Helical" evidence="6">
    <location>
        <begin position="54"/>
        <end position="72"/>
    </location>
</feature>
<evidence type="ECO:0000256" key="4">
    <source>
        <dbReference type="ARBA" id="ARBA00022989"/>
    </source>
</evidence>
<dbReference type="PANTHER" id="PTHR38459:SF1">
    <property type="entry name" value="PROPHAGE BACTOPRENOL-LINKED GLUCOSE TRANSLOCASE HOMOLOG"/>
    <property type="match status" value="1"/>
</dbReference>
<name>A0ABS6YC95_9BACT</name>
<keyword evidence="3 6" id="KW-0812">Transmembrane</keyword>
<dbReference type="InterPro" id="IPR007267">
    <property type="entry name" value="GtrA_DPMS_TM"/>
</dbReference>
<comment type="caution">
    <text evidence="8">The sequence shown here is derived from an EMBL/GenBank/DDBJ whole genome shotgun (WGS) entry which is preliminary data.</text>
</comment>
<keyword evidence="5 6" id="KW-0472">Membrane</keyword>
<proteinExistence type="inferred from homology"/>